<dbReference type="Pfam" id="PF21302">
    <property type="entry name" value="Zn_ribbon_RlmA"/>
    <property type="match status" value="1"/>
</dbReference>
<feature type="domain" description="23S rRNA (guanine(745)-N(1))-methyltransferase N-terminal" evidence="2">
    <location>
        <begin position="2"/>
        <end position="25"/>
    </location>
</feature>
<reference evidence="4" key="1">
    <citation type="journal article" date="2019" name="Int. J. Syst. Evol. Microbiol.">
        <title>The Global Catalogue of Microorganisms (GCM) 10K type strain sequencing project: providing services to taxonomists for standard genome sequencing and annotation.</title>
        <authorList>
            <consortium name="The Broad Institute Genomics Platform"/>
            <consortium name="The Broad Institute Genome Sequencing Center for Infectious Disease"/>
            <person name="Wu L."/>
            <person name="Ma J."/>
        </authorList>
    </citation>
    <scope>NUCLEOTIDE SEQUENCE [LARGE SCALE GENOMIC DNA]</scope>
    <source>
        <strain evidence="4">NBRC 113072</strain>
    </source>
</reference>
<sequence length="256" mass="26558">MEDRVLRCSAGHSFDIARQGYVNLLSRPAGAAADDAAMVAARADVLDSGTYTPISRALVAMATSLALPDGVVVDVGAGTGHYTAAVLDALRKRHGVALDLSAHAARRAARAHPRLASMVADVWAGLPVRDGAAALVLDVFAPRNAEEFARVLAPGGHVVVVTPAPDHLTELVTALGLPRVDPHKAERLAQTFTGFVPGPVHSVRRTLTVDAATAALLARMGPGAHHVTPERLEDLAGGTDPVEVTLAVDVAAFRRG</sequence>
<dbReference type="SUPFAM" id="SSF53335">
    <property type="entry name" value="S-adenosyl-L-methionine-dependent methyltransferases"/>
    <property type="match status" value="1"/>
</dbReference>
<accession>A0ABQ6IPI9</accession>
<gene>
    <name evidence="3" type="ORF">GCM10025883_17160</name>
</gene>
<dbReference type="Proteomes" id="UP001157126">
    <property type="component" value="Unassembled WGS sequence"/>
</dbReference>
<dbReference type="EMBL" id="BSUO01000001">
    <property type="protein sequence ID" value="GMA39671.1"/>
    <property type="molecule type" value="Genomic_DNA"/>
</dbReference>
<keyword evidence="3" id="KW-0830">Ubiquinone</keyword>
<evidence type="ECO:0000313" key="4">
    <source>
        <dbReference type="Proteomes" id="UP001157126"/>
    </source>
</evidence>
<name>A0ABQ6IPI9_9MICO</name>
<protein>
    <submittedName>
        <fullName evidence="3">Ubiquinone biosynthesis protein</fullName>
    </submittedName>
</protein>
<evidence type="ECO:0000313" key="3">
    <source>
        <dbReference type="EMBL" id="GMA39671.1"/>
    </source>
</evidence>
<dbReference type="PIRSF" id="PIRSF018249">
    <property type="entry name" value="MyrA_prd"/>
    <property type="match status" value="1"/>
</dbReference>
<evidence type="ECO:0000259" key="1">
    <source>
        <dbReference type="Pfam" id="PF13649"/>
    </source>
</evidence>
<feature type="domain" description="Methyltransferase" evidence="1">
    <location>
        <begin position="72"/>
        <end position="156"/>
    </location>
</feature>
<proteinExistence type="predicted"/>
<dbReference type="InterPro" id="IPR041698">
    <property type="entry name" value="Methyltransf_25"/>
</dbReference>
<dbReference type="Pfam" id="PF13649">
    <property type="entry name" value="Methyltransf_25"/>
    <property type="match status" value="1"/>
</dbReference>
<dbReference type="Gene3D" id="3.40.50.150">
    <property type="entry name" value="Vaccinia Virus protein VP39"/>
    <property type="match status" value="1"/>
</dbReference>
<dbReference type="InterPro" id="IPR048647">
    <property type="entry name" value="RlmA_N"/>
</dbReference>
<comment type="caution">
    <text evidence="3">The sequence shown here is derived from an EMBL/GenBank/DDBJ whole genome shotgun (WGS) entry which is preliminary data.</text>
</comment>
<dbReference type="InterPro" id="IPR016718">
    <property type="entry name" value="rRNA_m1G-MeTrfase_A_prd"/>
</dbReference>
<organism evidence="3 4">
    <name type="scientific">Mobilicoccus caccae</name>
    <dbReference type="NCBI Taxonomy" id="1859295"/>
    <lineage>
        <taxon>Bacteria</taxon>
        <taxon>Bacillati</taxon>
        <taxon>Actinomycetota</taxon>
        <taxon>Actinomycetes</taxon>
        <taxon>Micrococcales</taxon>
        <taxon>Dermatophilaceae</taxon>
        <taxon>Mobilicoccus</taxon>
    </lineage>
</organism>
<dbReference type="InterPro" id="IPR029063">
    <property type="entry name" value="SAM-dependent_MTases_sf"/>
</dbReference>
<keyword evidence="4" id="KW-1185">Reference proteome</keyword>
<evidence type="ECO:0000259" key="2">
    <source>
        <dbReference type="Pfam" id="PF21302"/>
    </source>
</evidence>